<evidence type="ECO:0000313" key="3">
    <source>
        <dbReference type="Proteomes" id="UP001521785"/>
    </source>
</evidence>
<proteinExistence type="predicted"/>
<dbReference type="EMBL" id="JAKJXO020000001">
    <property type="protein sequence ID" value="KAL1612884.1"/>
    <property type="molecule type" value="Genomic_DNA"/>
</dbReference>
<dbReference type="PANTHER" id="PTHR11895">
    <property type="entry name" value="TRANSAMIDASE"/>
    <property type="match status" value="1"/>
</dbReference>
<dbReference type="InterPro" id="IPR023631">
    <property type="entry name" value="Amidase_dom"/>
</dbReference>
<dbReference type="Gene3D" id="3.90.1300.10">
    <property type="entry name" value="Amidase signature (AS) domain"/>
    <property type="match status" value="1"/>
</dbReference>
<dbReference type="PANTHER" id="PTHR11895:SF67">
    <property type="entry name" value="AMIDASE DOMAIN-CONTAINING PROTEIN"/>
    <property type="match status" value="1"/>
</dbReference>
<dbReference type="SUPFAM" id="SSF75304">
    <property type="entry name" value="Amidase signature (AS) enzymes"/>
    <property type="match status" value="1"/>
</dbReference>
<reference evidence="2 3" key="1">
    <citation type="submission" date="2024-02" db="EMBL/GenBank/DDBJ databases">
        <title>De novo assembly and annotation of 12 fungi associated with fruit tree decline syndrome in Ontario, Canada.</title>
        <authorList>
            <person name="Sulman M."/>
            <person name="Ellouze W."/>
            <person name="Ilyukhin E."/>
        </authorList>
    </citation>
    <scope>NUCLEOTIDE SEQUENCE [LARGE SCALE GENOMIC DNA]</scope>
    <source>
        <strain evidence="2 3">M42-189</strain>
    </source>
</reference>
<accession>A0ABR3S978</accession>
<gene>
    <name evidence="2" type="ORF">SLS60_001114</name>
</gene>
<evidence type="ECO:0000313" key="2">
    <source>
        <dbReference type="EMBL" id="KAL1612884.1"/>
    </source>
</evidence>
<organism evidence="2 3">
    <name type="scientific">Paraconiothyrium brasiliense</name>
    <dbReference type="NCBI Taxonomy" id="300254"/>
    <lineage>
        <taxon>Eukaryota</taxon>
        <taxon>Fungi</taxon>
        <taxon>Dikarya</taxon>
        <taxon>Ascomycota</taxon>
        <taxon>Pezizomycotina</taxon>
        <taxon>Dothideomycetes</taxon>
        <taxon>Pleosporomycetidae</taxon>
        <taxon>Pleosporales</taxon>
        <taxon>Massarineae</taxon>
        <taxon>Didymosphaeriaceae</taxon>
        <taxon>Paraconiothyrium</taxon>
    </lineage>
</organism>
<dbReference type="Pfam" id="PF01425">
    <property type="entry name" value="Amidase"/>
    <property type="match status" value="1"/>
</dbReference>
<keyword evidence="3" id="KW-1185">Reference proteome</keyword>
<sequence length="251" mass="27437">MSDRARTAYINFPDAKAHNVPYAAPPTPQNPVVKGRPLAFLAALVENVPLLPTILYRNAGFAGLRSLSELDEVAPRFDPTVIRLPPPSDEVPTGELQYASLRVPPRDAPGRFYTIADYHDAYKSGRLTPSDVVETLLPLIRRDVANRSPHSTAFIDSKVDTVREAAKASTTRWKDGMPLGLLDGVPFGAKDDLDVKGYKRYIGTIKDYTGGKEVETSWCVAKVEEAGGIMIGKLSMHELGMGMFAIQALKL</sequence>
<dbReference type="Proteomes" id="UP001521785">
    <property type="component" value="Unassembled WGS sequence"/>
</dbReference>
<feature type="domain" description="Amidase" evidence="1">
    <location>
        <begin position="150"/>
        <end position="244"/>
    </location>
</feature>
<dbReference type="InterPro" id="IPR000120">
    <property type="entry name" value="Amidase"/>
</dbReference>
<name>A0ABR3S978_9PLEO</name>
<comment type="caution">
    <text evidence="2">The sequence shown here is derived from an EMBL/GenBank/DDBJ whole genome shotgun (WGS) entry which is preliminary data.</text>
</comment>
<evidence type="ECO:0000259" key="1">
    <source>
        <dbReference type="Pfam" id="PF01425"/>
    </source>
</evidence>
<protein>
    <recommendedName>
        <fullName evidence="1">Amidase domain-containing protein</fullName>
    </recommendedName>
</protein>
<dbReference type="InterPro" id="IPR036928">
    <property type="entry name" value="AS_sf"/>
</dbReference>